<gene>
    <name evidence="1" type="ordered locus">PMI3490</name>
</gene>
<evidence type="ECO:0000313" key="2">
    <source>
        <dbReference type="Proteomes" id="UP000008319"/>
    </source>
</evidence>
<name>B4F2Q7_PROMH</name>
<evidence type="ECO:0000313" key="1">
    <source>
        <dbReference type="EMBL" id="CAR46844.1"/>
    </source>
</evidence>
<dbReference type="eggNOG" id="COG3547">
    <property type="taxonomic scope" value="Bacteria"/>
</dbReference>
<organism evidence="1 2">
    <name type="scientific">Proteus mirabilis (strain HI4320)</name>
    <dbReference type="NCBI Taxonomy" id="529507"/>
    <lineage>
        <taxon>Bacteria</taxon>
        <taxon>Pseudomonadati</taxon>
        <taxon>Pseudomonadota</taxon>
        <taxon>Gammaproteobacteria</taxon>
        <taxon>Enterobacterales</taxon>
        <taxon>Morganellaceae</taxon>
        <taxon>Proteus</taxon>
    </lineage>
</organism>
<reference evidence="1 2" key="1">
    <citation type="journal article" date="2008" name="J. Bacteriol.">
        <title>Complete genome sequence of uropathogenic Proteus mirabilis, a master of both adherence and motility.</title>
        <authorList>
            <person name="Pearson M.M."/>
            <person name="Sebaihia M."/>
            <person name="Churcher C."/>
            <person name="Quail M.A."/>
            <person name="Seshasayee A.S."/>
            <person name="Luscombe N.M."/>
            <person name="Abdellah Z."/>
            <person name="Arrosmith C."/>
            <person name="Atkin B."/>
            <person name="Chillingworth T."/>
            <person name="Hauser H."/>
            <person name="Jagels K."/>
            <person name="Moule S."/>
            <person name="Mungall K."/>
            <person name="Norbertczak H."/>
            <person name="Rabbinowitsch E."/>
            <person name="Walker D."/>
            <person name="Whithead S."/>
            <person name="Thomson N.R."/>
            <person name="Rather P.N."/>
            <person name="Parkhill J."/>
            <person name="Mobley H.L."/>
        </authorList>
    </citation>
    <scope>NUCLEOTIDE SEQUENCE [LARGE SCALE GENOMIC DNA]</scope>
    <source>
        <strain evidence="1 2">HI4320</strain>
    </source>
</reference>
<dbReference type="KEGG" id="pmr:PMI3490"/>
<proteinExistence type="predicted"/>
<keyword evidence="2" id="KW-1185">Reference proteome</keyword>
<dbReference type="HOGENOM" id="CLU_1794750_0_0_6"/>
<dbReference type="AlphaFoldDB" id="B4F2Q7"/>
<dbReference type="EMBL" id="AM942759">
    <property type="protein sequence ID" value="CAR46844.1"/>
    <property type="molecule type" value="Genomic_DNA"/>
</dbReference>
<sequence>MPKSCGLMIAALLSSRCSTFTNEYSEHADKLLAIFLSKNVECIPIPRYKGAGNDCYRSVCCFVSNCICVPNQTGRRLIRSCDERIESLFVTLSDAEPFKSFLGMRSCMGLRMLTALGGNHRCFNSAEEIQYYVGSALASNQVNR</sequence>
<protein>
    <submittedName>
        <fullName evidence="1">Exported protein</fullName>
    </submittedName>
</protein>
<accession>B4F2Q7</accession>
<dbReference type="EnsemblBacteria" id="CAR46844">
    <property type="protein sequence ID" value="CAR46844"/>
    <property type="gene ID" value="PMI3490"/>
</dbReference>
<dbReference type="Proteomes" id="UP000008319">
    <property type="component" value="Chromosome"/>
</dbReference>